<sequence length="79" mass="8626">MEHSLIVSHPDVLGGKPVIRGTRVSVAFIVKLFASGWTMDQILENYPHLTKEGVQAALVYAAEVLEGERVVPLSEPIQS</sequence>
<gene>
    <name evidence="1" type="ORF">HGMM_OP3C409</name>
</gene>
<dbReference type="SUPFAM" id="SSF46689">
    <property type="entry name" value="Homeodomain-like"/>
    <property type="match status" value="1"/>
</dbReference>
<dbReference type="PANTHER" id="PTHR34849:SF3">
    <property type="entry name" value="SSR2962 PROTEIN"/>
    <property type="match status" value="1"/>
</dbReference>
<dbReference type="Gene3D" id="1.10.10.10">
    <property type="entry name" value="Winged helix-like DNA-binding domain superfamily/Winged helix DNA-binding domain"/>
    <property type="match status" value="1"/>
</dbReference>
<dbReference type="InterPro" id="IPR009057">
    <property type="entry name" value="Homeodomain-like_sf"/>
</dbReference>
<dbReference type="AlphaFoldDB" id="H5SSW8"/>
<reference evidence="1" key="1">
    <citation type="journal article" date="2005" name="Environ. Microbiol.">
        <title>Genetic and functional properties of uncultivated thermophilic crenarchaeotes from a subsurface gold mine as revealed by analysis of genome fragments.</title>
        <authorList>
            <person name="Nunoura T."/>
            <person name="Hirayama H."/>
            <person name="Takami H."/>
            <person name="Oida H."/>
            <person name="Nishi S."/>
            <person name="Shimamura S."/>
            <person name="Suzuki Y."/>
            <person name="Inagaki F."/>
            <person name="Takai K."/>
            <person name="Nealson K.H."/>
            <person name="Horikoshi K."/>
        </authorList>
    </citation>
    <scope>NUCLEOTIDE SEQUENCE</scope>
</reference>
<protein>
    <submittedName>
        <fullName evidence="1">Hypothetical conserved protein</fullName>
    </submittedName>
</protein>
<dbReference type="EMBL" id="AP011802">
    <property type="protein sequence ID" value="BAL59254.1"/>
    <property type="molecule type" value="Genomic_DNA"/>
</dbReference>
<accession>H5SSW8</accession>
<organism evidence="1">
    <name type="scientific">Acetithermum autotrophicum</name>
    <dbReference type="NCBI Taxonomy" id="1446466"/>
    <lineage>
        <taxon>Bacteria</taxon>
        <taxon>Candidatus Bipolaricaulota</taxon>
        <taxon>Candidatus Acetithermum</taxon>
    </lineage>
</organism>
<dbReference type="PANTHER" id="PTHR34849">
    <property type="entry name" value="SSL5025 PROTEIN"/>
    <property type="match status" value="1"/>
</dbReference>
<proteinExistence type="predicted"/>
<dbReference type="InterPro" id="IPR007367">
    <property type="entry name" value="DUF433"/>
</dbReference>
<evidence type="ECO:0000313" key="1">
    <source>
        <dbReference type="EMBL" id="BAL59254.1"/>
    </source>
</evidence>
<dbReference type="InterPro" id="IPR036388">
    <property type="entry name" value="WH-like_DNA-bd_sf"/>
</dbReference>
<name>H5SSW8_ACEAU</name>
<reference evidence="1" key="2">
    <citation type="journal article" date="2012" name="PLoS ONE">
        <title>A Deeply Branching Thermophilic Bacterium with an Ancient Acetyl-CoA Pathway Dominates a Subsurface Ecosystem.</title>
        <authorList>
            <person name="Takami H."/>
            <person name="Noguchi H."/>
            <person name="Takaki Y."/>
            <person name="Uchiyama I."/>
            <person name="Toyoda A."/>
            <person name="Nishi S."/>
            <person name="Chee G.-J."/>
            <person name="Arai W."/>
            <person name="Nunoura T."/>
            <person name="Itoh T."/>
            <person name="Hattori M."/>
            <person name="Takai K."/>
        </authorList>
    </citation>
    <scope>NUCLEOTIDE SEQUENCE</scope>
</reference>
<dbReference type="Pfam" id="PF04255">
    <property type="entry name" value="DUF433"/>
    <property type="match status" value="1"/>
</dbReference>